<dbReference type="PANTHER" id="PTHR34384:SF5">
    <property type="entry name" value="L-2,3-DIAMINOPROPANOATE--CITRATE LIGASE"/>
    <property type="match status" value="1"/>
</dbReference>
<dbReference type="GeneID" id="43644072"/>
<dbReference type="EMBL" id="ML743575">
    <property type="protein sequence ID" value="KAE8137809.1"/>
    <property type="molecule type" value="Genomic_DNA"/>
</dbReference>
<dbReference type="PANTHER" id="PTHR34384">
    <property type="entry name" value="L-2,3-DIAMINOPROPANOATE--CITRATE LIGASE"/>
    <property type="match status" value="1"/>
</dbReference>
<keyword evidence="4" id="KW-1185">Reference proteome</keyword>
<accession>A0A5N6SVF0</accession>
<dbReference type="OrthoDB" id="2117718at2759"/>
<evidence type="ECO:0000259" key="2">
    <source>
        <dbReference type="Pfam" id="PF06276"/>
    </source>
</evidence>
<dbReference type="Pfam" id="PF04183">
    <property type="entry name" value="IucA_IucC"/>
    <property type="match status" value="1"/>
</dbReference>
<reference evidence="3 4" key="1">
    <citation type="submission" date="2019-04" db="EMBL/GenBank/DDBJ databases">
        <title>Friends and foes A comparative genomics study of 23 Aspergillus species from section Flavi.</title>
        <authorList>
            <consortium name="DOE Joint Genome Institute"/>
            <person name="Kjaerbolling I."/>
            <person name="Vesth T."/>
            <person name="Frisvad J.C."/>
            <person name="Nybo J.L."/>
            <person name="Theobald S."/>
            <person name="Kildgaard S."/>
            <person name="Isbrandt T."/>
            <person name="Kuo A."/>
            <person name="Sato A."/>
            <person name="Lyhne E.K."/>
            <person name="Kogle M.E."/>
            <person name="Wiebenga A."/>
            <person name="Kun R.S."/>
            <person name="Lubbers R.J."/>
            <person name="Makela M.R."/>
            <person name="Barry K."/>
            <person name="Chovatia M."/>
            <person name="Clum A."/>
            <person name="Daum C."/>
            <person name="Haridas S."/>
            <person name="He G."/>
            <person name="LaButti K."/>
            <person name="Lipzen A."/>
            <person name="Mondo S."/>
            <person name="Riley R."/>
            <person name="Salamov A."/>
            <person name="Simmons B.A."/>
            <person name="Magnuson J.K."/>
            <person name="Henrissat B."/>
            <person name="Mortensen U.H."/>
            <person name="Larsen T.O."/>
            <person name="Devries R.P."/>
            <person name="Grigoriev I.V."/>
            <person name="Machida M."/>
            <person name="Baker S.E."/>
            <person name="Andersen M.R."/>
        </authorList>
    </citation>
    <scope>NUCLEOTIDE SEQUENCE [LARGE SCALE GENOMIC DNA]</scope>
    <source>
        <strain evidence="3 4">CBS 117625</strain>
    </source>
</reference>
<dbReference type="InterPro" id="IPR007310">
    <property type="entry name" value="Aerobactin_biosyn_IucA/IucC_N"/>
</dbReference>
<name>A0A5N6SVF0_ASPPS</name>
<dbReference type="InterPro" id="IPR022770">
    <property type="entry name" value="IucA/IucC-like_C"/>
</dbReference>
<feature type="domain" description="Aerobactin siderophore biosynthesis IucA/IucC-like C-terminal" evidence="2">
    <location>
        <begin position="205"/>
        <end position="255"/>
    </location>
</feature>
<evidence type="ECO:0000313" key="3">
    <source>
        <dbReference type="EMBL" id="KAE8137809.1"/>
    </source>
</evidence>
<dbReference type="Proteomes" id="UP000325672">
    <property type="component" value="Unassembled WGS sequence"/>
</dbReference>
<dbReference type="RefSeq" id="XP_031913872.1">
    <property type="nucleotide sequence ID" value="XM_032059862.1"/>
</dbReference>
<dbReference type="Gene3D" id="1.10.510.40">
    <property type="match status" value="1"/>
</dbReference>
<organism evidence="3 4">
    <name type="scientific">Aspergillus pseudotamarii</name>
    <dbReference type="NCBI Taxonomy" id="132259"/>
    <lineage>
        <taxon>Eukaryota</taxon>
        <taxon>Fungi</taxon>
        <taxon>Dikarya</taxon>
        <taxon>Ascomycota</taxon>
        <taxon>Pezizomycotina</taxon>
        <taxon>Eurotiomycetes</taxon>
        <taxon>Eurotiomycetidae</taxon>
        <taxon>Eurotiales</taxon>
        <taxon>Aspergillaceae</taxon>
        <taxon>Aspergillus</taxon>
        <taxon>Aspergillus subgen. Circumdati</taxon>
    </lineage>
</organism>
<dbReference type="GO" id="GO:0019290">
    <property type="term" value="P:siderophore biosynthetic process"/>
    <property type="evidence" value="ECO:0007669"/>
    <property type="project" value="InterPro"/>
</dbReference>
<evidence type="ECO:0008006" key="5">
    <source>
        <dbReference type="Google" id="ProtNLM"/>
    </source>
</evidence>
<evidence type="ECO:0000259" key="1">
    <source>
        <dbReference type="Pfam" id="PF04183"/>
    </source>
</evidence>
<protein>
    <recommendedName>
        <fullName evidence="5">Aerobactin siderophore biosynthesis IucA/IucC-like C-terminal domain-containing protein</fullName>
    </recommendedName>
</protein>
<proteinExistence type="predicted"/>
<dbReference type="Pfam" id="PF06276">
    <property type="entry name" value="FhuF"/>
    <property type="match status" value="1"/>
</dbReference>
<dbReference type="GO" id="GO:0016881">
    <property type="term" value="F:acid-amino acid ligase activity"/>
    <property type="evidence" value="ECO:0007669"/>
    <property type="project" value="UniProtKB-ARBA"/>
</dbReference>
<dbReference type="InterPro" id="IPR037455">
    <property type="entry name" value="LucA/IucC-like"/>
</dbReference>
<feature type="domain" description="Aerobactin siderophore biosynthesis IucA/IucC N-terminal" evidence="1">
    <location>
        <begin position="65"/>
        <end position="180"/>
    </location>
</feature>
<gene>
    <name evidence="3" type="ORF">BDV38DRAFT_282740</name>
</gene>
<sequence>MRKPSLAFVSVPRVDMRVSGQFEGLLDPLLSKLEVFRSKGSDRVAVPCLAQQVPMVLKCFPNAVLIKQISNEADAQASMRSVTMIPELGFKFRMELSFACHITSAVCTITRGTAVQGPWITSLLYKPTPTDVWVFGEVASICGSQEDFSQAKNMSSVLREDLEQKASLQNEALIVAAALLEQHPTDGRTYAEILFNLTTVAEKTAWLGEYFTRFFALMLQPLVRYEIALDAHMQNVVVRICTETGYIKGFAIRDVKFHKPTLLKKGFNVDWEVEGSLTLTDEIISVWSIASHTIVQSHIAGDIYPMQLEAQGGWGVAREALTEMLAKDSSKTAKLLLKYFLKGTVALKCFFRMIVEGVYRYMSTGP</sequence>
<evidence type="ECO:0000313" key="4">
    <source>
        <dbReference type="Proteomes" id="UP000325672"/>
    </source>
</evidence>
<dbReference type="AlphaFoldDB" id="A0A5N6SVF0"/>